<evidence type="ECO:0000256" key="1">
    <source>
        <dbReference type="SAM" id="MobiDB-lite"/>
    </source>
</evidence>
<name>H6RK70_BLASD</name>
<accession>H6RK70</accession>
<feature type="region of interest" description="Disordered" evidence="1">
    <location>
        <begin position="1"/>
        <end position="22"/>
    </location>
</feature>
<reference evidence="3" key="2">
    <citation type="submission" date="2012-02" db="EMBL/GenBank/DDBJ databases">
        <title>Complete genome sequence of Blastococcus saxobsidens strain DD2.</title>
        <authorList>
            <person name="Genoscope."/>
        </authorList>
    </citation>
    <scope>NUCLEOTIDE SEQUENCE [LARGE SCALE GENOMIC DNA]</scope>
    <source>
        <strain evidence="3">DD2</strain>
    </source>
</reference>
<feature type="compositionally biased region" description="Low complexity" evidence="1">
    <location>
        <begin position="62"/>
        <end position="71"/>
    </location>
</feature>
<organism evidence="2 3">
    <name type="scientific">Blastococcus saxobsidens (strain DD2)</name>
    <dbReference type="NCBI Taxonomy" id="1146883"/>
    <lineage>
        <taxon>Bacteria</taxon>
        <taxon>Bacillati</taxon>
        <taxon>Actinomycetota</taxon>
        <taxon>Actinomycetes</taxon>
        <taxon>Geodermatophilales</taxon>
        <taxon>Geodermatophilaceae</taxon>
        <taxon>Blastococcus</taxon>
    </lineage>
</organism>
<evidence type="ECO:0000313" key="2">
    <source>
        <dbReference type="EMBL" id="CCG01093.1"/>
    </source>
</evidence>
<dbReference type="HOGENOM" id="CLU_818017_0_0_11"/>
<proteinExistence type="predicted"/>
<dbReference type="OrthoDB" id="5190209at2"/>
<evidence type="ECO:0000313" key="3">
    <source>
        <dbReference type="Proteomes" id="UP000007517"/>
    </source>
</evidence>
<feature type="region of interest" description="Disordered" evidence="1">
    <location>
        <begin position="199"/>
        <end position="339"/>
    </location>
</feature>
<feature type="region of interest" description="Disordered" evidence="1">
    <location>
        <begin position="39"/>
        <end position="79"/>
    </location>
</feature>
<dbReference type="EMBL" id="FO117623">
    <property type="protein sequence ID" value="CCG01093.1"/>
    <property type="molecule type" value="Genomic_DNA"/>
</dbReference>
<gene>
    <name evidence="2" type="ordered locus">BLASA_0094</name>
</gene>
<feature type="compositionally biased region" description="Basic residues" evidence="1">
    <location>
        <begin position="45"/>
        <end position="55"/>
    </location>
</feature>
<dbReference type="Proteomes" id="UP000007517">
    <property type="component" value="Chromosome"/>
</dbReference>
<feature type="compositionally biased region" description="Low complexity" evidence="1">
    <location>
        <begin position="199"/>
        <end position="224"/>
    </location>
</feature>
<dbReference type="AlphaFoldDB" id="H6RK70"/>
<reference evidence="2 3" key="1">
    <citation type="journal article" date="2012" name="J. Bacteriol.">
        <title>Genome Sequence of Blastococcus saxobsidens DD2, a Stone-Inhabiting Bacterium.</title>
        <authorList>
            <person name="Chouaia B."/>
            <person name="Crotti E."/>
            <person name="Brusetti L."/>
            <person name="Daffonchio D."/>
            <person name="Essoussi I."/>
            <person name="Nouioui I."/>
            <person name="Sbissi I."/>
            <person name="Ghodhbane-Gtari F."/>
            <person name="Gtari M."/>
            <person name="Vacherie B."/>
            <person name="Barbe V."/>
            <person name="Medigue C."/>
            <person name="Gury J."/>
            <person name="Pujic P."/>
            <person name="Normand P."/>
        </authorList>
    </citation>
    <scope>NUCLEOTIDE SEQUENCE [LARGE SCALE GENOMIC DNA]</scope>
    <source>
        <strain evidence="2 3">DD2</strain>
    </source>
</reference>
<dbReference type="RefSeq" id="WP_014374010.1">
    <property type="nucleotide sequence ID" value="NC_016943.1"/>
</dbReference>
<feature type="compositionally biased region" description="Pro residues" evidence="1">
    <location>
        <begin position="320"/>
        <end position="339"/>
    </location>
</feature>
<protein>
    <submittedName>
        <fullName evidence="2">Uncharacterized protein</fullName>
    </submittedName>
</protein>
<sequence>MNSSQRAIRPAGAAVRADLSGREPASTLAGLIDVLDRADGGLPRQRTRPAAHRSGARPVPLRSVQPAPSARAARRPVEAPRTPRVVVVPERVRQPLGGLRGVARRAALWGGGDQGEYLAWRTPAFPAPVRGRRRAALRAFSRRMALWGAGDQGEHLAWSSSASSAPTRPVVREIDPPVVLRELPSTPSIQPVASSPAAALLPAGPASSPGSRTGPAAPDATARPTPHPSSPEPTDRSQPRVGWRPPRDWPSSGRYGARSTPPSIPVRTSGPTSRTPGMPARRSPRGSGGAGARGDPSGCPVRGSPLPPRRAGPANGLPAGPFPPRAPSSHPRPAPRAPS</sequence>
<dbReference type="STRING" id="1146883.BLASA_0094"/>
<dbReference type="KEGG" id="bsd:BLASA_0094"/>
<keyword evidence="3" id="KW-1185">Reference proteome</keyword>